<evidence type="ECO:0000313" key="3">
    <source>
        <dbReference type="Proteomes" id="UP000466039"/>
    </source>
</evidence>
<gene>
    <name evidence="2" type="ORF">MMON_33260</name>
</gene>
<organism evidence="2 3">
    <name type="scientific">Mycolicibacterium monacense</name>
    <name type="common">Mycobacterium monacense</name>
    <dbReference type="NCBI Taxonomy" id="85693"/>
    <lineage>
        <taxon>Bacteria</taxon>
        <taxon>Bacillati</taxon>
        <taxon>Actinomycetota</taxon>
        <taxon>Actinomycetes</taxon>
        <taxon>Mycobacteriales</taxon>
        <taxon>Mycobacteriaceae</taxon>
        <taxon>Mycolicibacterium</taxon>
    </lineage>
</organism>
<dbReference type="NCBIfam" id="TIGR04370">
    <property type="entry name" value="glyco_rpt_poly"/>
    <property type="match status" value="1"/>
</dbReference>
<feature type="transmembrane region" description="Helical" evidence="1">
    <location>
        <begin position="226"/>
        <end position="244"/>
    </location>
</feature>
<dbReference type="AlphaFoldDB" id="A0AAD1IXX9"/>
<feature type="transmembrane region" description="Helical" evidence="1">
    <location>
        <begin position="173"/>
        <end position="190"/>
    </location>
</feature>
<feature type="transmembrane region" description="Helical" evidence="1">
    <location>
        <begin position="384"/>
        <end position="402"/>
    </location>
</feature>
<dbReference type="RefSeq" id="WP_064872831.1">
    <property type="nucleotide sequence ID" value="NZ_LZST01000039.1"/>
</dbReference>
<evidence type="ECO:0000313" key="2">
    <source>
        <dbReference type="EMBL" id="BBZ62025.1"/>
    </source>
</evidence>
<feature type="transmembrane region" description="Helical" evidence="1">
    <location>
        <begin position="12"/>
        <end position="33"/>
    </location>
</feature>
<sequence>MTDRRVTPRLWWLSPTAVTVTVAAIAIGLTATVGDERFRALWNTPKSITDSMLVVMFCGALAMALGALVVGALRPTRVTAGPWPDLPEAAVSGLRRISTVLVTLTLVGYAGFGFLTVRAGIGWADLAGAAGYDGATPVKDAVGTIPGVTTMTQFGIASVIVSTLVLTQRFDRVELVKLLLVVGAALPRAYIFTERLAILELVVPIAVLVCFRAAQSPRWARLLQFLPVLAIPAVVLFFSVFEYFRSWEFFRTTGESFWQFSTERVAGYYATALNNGYLEYTHLNVPTRRPLTTLQFLWDAPGVRGLGLYDQLAGRFPGRNGPVQDADYGFVLEHFGNLEFNNSSGYAVPLLDYGYTGGLIYFLIVGVVAGLLYRAFREGHSAGLLLYPVLFVGLLELPRYMHWTQGRAFPAIVVLIGVAVWLNRCTRRARLADSRRLPPVRVEAAAASTL</sequence>
<keyword evidence="1" id="KW-1133">Transmembrane helix</keyword>
<feature type="transmembrane region" description="Helical" evidence="1">
    <location>
        <begin position="353"/>
        <end position="372"/>
    </location>
</feature>
<keyword evidence="1" id="KW-0472">Membrane</keyword>
<dbReference type="Proteomes" id="UP000466039">
    <property type="component" value="Chromosome"/>
</dbReference>
<feature type="transmembrane region" description="Helical" evidence="1">
    <location>
        <begin position="100"/>
        <end position="121"/>
    </location>
</feature>
<keyword evidence="3" id="KW-1185">Reference proteome</keyword>
<protein>
    <recommendedName>
        <fullName evidence="4">Oligosaccharide repeat unit polymerase</fullName>
    </recommendedName>
</protein>
<feature type="transmembrane region" description="Helical" evidence="1">
    <location>
        <begin position="141"/>
        <end position="166"/>
    </location>
</feature>
<name>A0AAD1IXX9_MYCMB</name>
<proteinExistence type="predicted"/>
<feature type="transmembrane region" description="Helical" evidence="1">
    <location>
        <begin position="53"/>
        <end position="73"/>
    </location>
</feature>
<feature type="transmembrane region" description="Helical" evidence="1">
    <location>
        <begin position="408"/>
        <end position="426"/>
    </location>
</feature>
<accession>A0AAD1IXX9</accession>
<feature type="transmembrane region" description="Helical" evidence="1">
    <location>
        <begin position="196"/>
        <end position="214"/>
    </location>
</feature>
<reference evidence="2 3" key="1">
    <citation type="journal article" date="2019" name="Emerg. Microbes Infect.">
        <title>Comprehensive subspecies identification of 175 nontuberculous mycobacteria species based on 7547 genomic profiles.</title>
        <authorList>
            <person name="Matsumoto Y."/>
            <person name="Kinjo T."/>
            <person name="Motooka D."/>
            <person name="Nabeya D."/>
            <person name="Jung N."/>
            <person name="Uechi K."/>
            <person name="Horii T."/>
            <person name="Iida T."/>
            <person name="Fujita J."/>
            <person name="Nakamura S."/>
        </authorList>
    </citation>
    <scope>NUCLEOTIDE SEQUENCE [LARGE SCALE GENOMIC DNA]</scope>
    <source>
        <strain evidence="2 3">JCM 15658</strain>
    </source>
</reference>
<evidence type="ECO:0008006" key="4">
    <source>
        <dbReference type="Google" id="ProtNLM"/>
    </source>
</evidence>
<dbReference type="EMBL" id="AP022617">
    <property type="protein sequence ID" value="BBZ62025.1"/>
    <property type="molecule type" value="Genomic_DNA"/>
</dbReference>
<evidence type="ECO:0000256" key="1">
    <source>
        <dbReference type="SAM" id="Phobius"/>
    </source>
</evidence>
<keyword evidence="1" id="KW-0812">Transmembrane</keyword>